<protein>
    <submittedName>
        <fullName evidence="1">Uncharacterized protein</fullName>
    </submittedName>
</protein>
<comment type="caution">
    <text evidence="1">The sequence shown here is derived from an EMBL/GenBank/DDBJ whole genome shotgun (WGS) entry which is preliminary data.</text>
</comment>
<dbReference type="EMBL" id="LJYF01000018">
    <property type="protein sequence ID" value="KRP98763.1"/>
    <property type="molecule type" value="Genomic_DNA"/>
</dbReference>
<organism evidence="1 2">
    <name type="scientific">Bradyrhizobium yuanmingense</name>
    <dbReference type="NCBI Taxonomy" id="108015"/>
    <lineage>
        <taxon>Bacteria</taxon>
        <taxon>Pseudomonadati</taxon>
        <taxon>Pseudomonadota</taxon>
        <taxon>Alphaproteobacteria</taxon>
        <taxon>Hyphomicrobiales</taxon>
        <taxon>Nitrobacteraceae</taxon>
        <taxon>Bradyrhizobium</taxon>
    </lineage>
</organism>
<dbReference type="AlphaFoldDB" id="A0A0R3CUP0"/>
<dbReference type="Proteomes" id="UP000051380">
    <property type="component" value="Unassembled WGS sequence"/>
</dbReference>
<sequence>MLEHLGDAELVVLRMAQLAPQLLTALGQPRVQLRDAVPAPFGRLDLDPAAAVLHVLLDDSLLPARSDVAEVGIE</sequence>
<proteinExistence type="predicted"/>
<reference evidence="1 2" key="1">
    <citation type="submission" date="2015-09" db="EMBL/GenBank/DDBJ databases">
        <title>Draft Genome Sequence of the Strain BR 3267 (Bradyrhizobium yuanmingense) recommended as inoculant for cowpea in Brazil.</title>
        <authorList>
            <person name="Simoes-Araujo J.L."/>
            <person name="Zilli J.E."/>
        </authorList>
    </citation>
    <scope>NUCLEOTIDE SEQUENCE [LARGE SCALE GENOMIC DNA]</scope>
    <source>
        <strain evidence="1 2">BR3267</strain>
    </source>
</reference>
<accession>A0A0R3CUP0</accession>
<evidence type="ECO:0000313" key="1">
    <source>
        <dbReference type="EMBL" id="KRP98763.1"/>
    </source>
</evidence>
<evidence type="ECO:0000313" key="2">
    <source>
        <dbReference type="Proteomes" id="UP000051380"/>
    </source>
</evidence>
<name>A0A0R3CUP0_9BRAD</name>
<gene>
    <name evidence="1" type="ORF">AOQ72_16820</name>
</gene>